<evidence type="ECO:0000259" key="8">
    <source>
        <dbReference type="Pfam" id="PF05057"/>
    </source>
</evidence>
<gene>
    <name evidence="9" type="ORF">FTOL_07547</name>
</gene>
<evidence type="ECO:0000256" key="3">
    <source>
        <dbReference type="ARBA" id="ARBA00004370"/>
    </source>
</evidence>
<dbReference type="SUPFAM" id="SSF52540">
    <property type="entry name" value="P-loop containing nucleoside triphosphate hydrolases"/>
    <property type="match status" value="1"/>
</dbReference>
<evidence type="ECO:0000256" key="1">
    <source>
        <dbReference type="ARBA" id="ARBA00004173"/>
    </source>
</evidence>
<dbReference type="InterPro" id="IPR007751">
    <property type="entry name" value="DUF676_lipase-like"/>
</dbReference>
<dbReference type="GO" id="GO:0043531">
    <property type="term" value="F:ADP binding"/>
    <property type="evidence" value="ECO:0007669"/>
    <property type="project" value="InterPro"/>
</dbReference>
<keyword evidence="7" id="KW-0472">Membrane</keyword>
<proteinExistence type="inferred from homology"/>
<dbReference type="AlphaFoldDB" id="A0AAE8MDH9"/>
<comment type="similarity">
    <text evidence="4">Belongs to the putative lipase ROG1 family.</text>
</comment>
<dbReference type="InterPro" id="IPR027417">
    <property type="entry name" value="P-loop_NTPase"/>
</dbReference>
<dbReference type="PANTHER" id="PTHR48182">
    <property type="entry name" value="PROTEIN SERAC1"/>
    <property type="match status" value="1"/>
</dbReference>
<evidence type="ECO:0000313" key="10">
    <source>
        <dbReference type="Proteomes" id="UP001187734"/>
    </source>
</evidence>
<dbReference type="InterPro" id="IPR029058">
    <property type="entry name" value="AB_hydrolase_fold"/>
</dbReference>
<dbReference type="Gene3D" id="3.40.50.1820">
    <property type="entry name" value="alpha/beta hydrolase"/>
    <property type="match status" value="1"/>
</dbReference>
<evidence type="ECO:0000256" key="7">
    <source>
        <dbReference type="ARBA" id="ARBA00023136"/>
    </source>
</evidence>
<name>A0AAE8MDH9_9HYPO</name>
<dbReference type="Gene3D" id="3.40.50.300">
    <property type="entry name" value="P-loop containing nucleotide triphosphate hydrolases"/>
    <property type="match status" value="1"/>
</dbReference>
<evidence type="ECO:0000313" key="9">
    <source>
        <dbReference type="EMBL" id="SPJ79156.1"/>
    </source>
</evidence>
<feature type="domain" description="DUF676" evidence="8">
    <location>
        <begin position="47"/>
        <end position="172"/>
    </location>
</feature>
<keyword evidence="5" id="KW-0256">Endoplasmic reticulum</keyword>
<dbReference type="Proteomes" id="UP001187734">
    <property type="component" value="Unassembled WGS sequence"/>
</dbReference>
<evidence type="ECO:0000256" key="4">
    <source>
        <dbReference type="ARBA" id="ARBA00007920"/>
    </source>
</evidence>
<dbReference type="EMBL" id="ONZP01000254">
    <property type="protein sequence ID" value="SPJ79156.1"/>
    <property type="molecule type" value="Genomic_DNA"/>
</dbReference>
<reference evidence="9" key="1">
    <citation type="submission" date="2018-03" db="EMBL/GenBank/DDBJ databases">
        <authorList>
            <person name="Guldener U."/>
        </authorList>
    </citation>
    <scope>NUCLEOTIDE SEQUENCE</scope>
</reference>
<comment type="caution">
    <text evidence="9">The sequence shown here is derived from an EMBL/GenBank/DDBJ whole genome shotgun (WGS) entry which is preliminary data.</text>
</comment>
<comment type="subcellular location">
    <subcellularLocation>
        <location evidence="2">Endoplasmic reticulum</location>
    </subcellularLocation>
    <subcellularLocation>
        <location evidence="3">Membrane</location>
    </subcellularLocation>
    <subcellularLocation>
        <location evidence="1">Mitochondrion</location>
    </subcellularLocation>
</comment>
<keyword evidence="10" id="KW-1185">Reference proteome</keyword>
<organism evidence="9 10">
    <name type="scientific">Fusarium torulosum</name>
    <dbReference type="NCBI Taxonomy" id="33205"/>
    <lineage>
        <taxon>Eukaryota</taxon>
        <taxon>Fungi</taxon>
        <taxon>Dikarya</taxon>
        <taxon>Ascomycota</taxon>
        <taxon>Pezizomycotina</taxon>
        <taxon>Sordariomycetes</taxon>
        <taxon>Hypocreomycetidae</taxon>
        <taxon>Hypocreales</taxon>
        <taxon>Nectriaceae</taxon>
        <taxon>Fusarium</taxon>
    </lineage>
</organism>
<evidence type="ECO:0000256" key="5">
    <source>
        <dbReference type="ARBA" id="ARBA00022824"/>
    </source>
</evidence>
<protein>
    <recommendedName>
        <fullName evidence="8">DUF676 domain-containing protein</fullName>
    </recommendedName>
</protein>
<accession>A0AAE8MDH9</accession>
<dbReference type="InterPro" id="IPR052374">
    <property type="entry name" value="SERAC1"/>
</dbReference>
<keyword evidence="6" id="KW-0496">Mitochondrion</keyword>
<dbReference type="SUPFAM" id="SSF53474">
    <property type="entry name" value="alpha/beta-Hydrolases"/>
    <property type="match status" value="1"/>
</dbReference>
<dbReference type="Pfam" id="PF05057">
    <property type="entry name" value="DUF676"/>
    <property type="match status" value="1"/>
</dbReference>
<dbReference type="GO" id="GO:0005783">
    <property type="term" value="C:endoplasmic reticulum"/>
    <property type="evidence" value="ECO:0007669"/>
    <property type="project" value="UniProtKB-SubCell"/>
</dbReference>
<dbReference type="GO" id="GO:0016020">
    <property type="term" value="C:membrane"/>
    <property type="evidence" value="ECO:0007669"/>
    <property type="project" value="UniProtKB-SubCell"/>
</dbReference>
<dbReference type="GO" id="GO:0005739">
    <property type="term" value="C:mitochondrion"/>
    <property type="evidence" value="ECO:0007669"/>
    <property type="project" value="UniProtKB-SubCell"/>
</dbReference>
<evidence type="ECO:0000256" key="2">
    <source>
        <dbReference type="ARBA" id="ARBA00004240"/>
    </source>
</evidence>
<sequence length="1038" mass="117982">MWTRSISASESSRARCSTFSESRYGVVQLYPSAEKPFPEEKQLVLDVVLVHGLNGHAQRSFTDSKTQIYWPRDLLPSQVPNARVLTFGYNANSEKSSIGKDIFDISLQLINNLKDFRREENEKSRDVLFICHSLGGIIVKKAILLHLADEPARAVQRSIVGVFFMGTPHSGSSIAGFGSVIAKITSSFIDAPRSLIRLLKTDSSTLYDISRDFVNAVSDLKIRLVSFYELEPSSLPVFSKRVIVEKKSAIIGLPGEEVLGVHGRHGNICKFASTEDPKYRPVWIRVERFSKEAEAKLLRRESPIKEPKLADLLEPGLKKLGTCDTEDPTTQSIGSNTVRSASVQSLNLHWMVPFLPCASFTGRKLQLKQIHDYFINFSSDRQRWYAIYGLGGSGKTQLALTYALQNRSSYKGVFVLNADTEVSLQESFEQIHDRLSLAFSKDKVGAVKGHFDDENCVEWLLIFDNADNLESFHLTDYFPLGRNVHVIITSRDHKASELSPAGVLLEMMDPEDALDLLLFRSGVLNPSEQTVEDLQSIAKQLSYLPLAIDQASAYMRCRQCSPPAYLQRLKTERDMVLKYTPKLSSYKRSVIIAWEVSFRRLELEASAASKLLLLFSYLDYTRISEELLLGIAKPVSKMKSDGNPTMVTAQENGIDLDLLALMENLNAYEEAIERLKEFSLVRDHVETAGPRHIRVFSLHPLVAYCTQNRATTALKQTFAKQAINFVSHAFPEWSTNFRQVVLEFGKLTRSHLFQCLSYIDKPEIFDSNLEEHARKLLLVIWSIRTVQLTTMKPTKTSLDKKILEMAFGLAKRHGDPYIEAVAIFIYYRQLRSKKMTEEIFEDYIKAYKERSNDGNDGGRVNAAIGDMIVFRGTLRRDLGRDDDPSILLHAWSPLNPDAPSVLERNVKWFRDRTVGSHYRALGRFQEAEDILVHHYLRGVCILRDDLYPIRVDNVNRIVVLDERNKVRAEITEMLSRENNTEVAKIAWLSKRDVPKVYGSMVVYLKKRLEARRFIDEGFFVAGGESGTTKVFERRDRPK</sequence>
<evidence type="ECO:0000256" key="6">
    <source>
        <dbReference type="ARBA" id="ARBA00023128"/>
    </source>
</evidence>
<dbReference type="PANTHER" id="PTHR48182:SF2">
    <property type="entry name" value="PROTEIN SERAC1"/>
    <property type="match status" value="1"/>
</dbReference>